<evidence type="ECO:0000313" key="1">
    <source>
        <dbReference type="EMBL" id="KCZ95443.1"/>
    </source>
</evidence>
<reference evidence="1 2" key="1">
    <citation type="submission" date="2013-04" db="EMBL/GenBank/DDBJ databases">
        <title>Hyphomonas hirschiana VP5 Genome Sequencing.</title>
        <authorList>
            <person name="Lai Q."/>
            <person name="Shao Z."/>
        </authorList>
    </citation>
    <scope>NUCLEOTIDE SEQUENCE [LARGE SCALE GENOMIC DNA]</scope>
    <source>
        <strain evidence="1 2">VP5</strain>
    </source>
</reference>
<dbReference type="AlphaFoldDB" id="A0A059FY86"/>
<gene>
    <name evidence="1" type="ORF">HHI_04785</name>
</gene>
<sequence length="84" mass="9639">MFRWHFLLLIKMMADDVERVMYANLPSFLADLFSYAQLADAHRMLSASILDGHCCLTLVAQFVHTQSHLGLMTKIAGRRNDVRD</sequence>
<protein>
    <submittedName>
        <fullName evidence="1">Uncharacterized protein</fullName>
    </submittedName>
</protein>
<dbReference type="EMBL" id="ARYI01000003">
    <property type="protein sequence ID" value="KCZ95443.1"/>
    <property type="molecule type" value="Genomic_DNA"/>
</dbReference>
<evidence type="ECO:0000313" key="2">
    <source>
        <dbReference type="Proteomes" id="UP000025061"/>
    </source>
</evidence>
<accession>A0A059FY86</accession>
<dbReference type="Proteomes" id="UP000025061">
    <property type="component" value="Unassembled WGS sequence"/>
</dbReference>
<organism evidence="1 2">
    <name type="scientific">Hyphomonas hirschiana VP5</name>
    <dbReference type="NCBI Taxonomy" id="1280951"/>
    <lineage>
        <taxon>Bacteria</taxon>
        <taxon>Pseudomonadati</taxon>
        <taxon>Pseudomonadota</taxon>
        <taxon>Alphaproteobacteria</taxon>
        <taxon>Hyphomonadales</taxon>
        <taxon>Hyphomonadaceae</taxon>
        <taxon>Hyphomonas</taxon>
    </lineage>
</organism>
<comment type="caution">
    <text evidence="1">The sequence shown here is derived from an EMBL/GenBank/DDBJ whole genome shotgun (WGS) entry which is preliminary data.</text>
</comment>
<name>A0A059FY86_9PROT</name>
<proteinExistence type="predicted"/>
<keyword evidence="2" id="KW-1185">Reference proteome</keyword>